<dbReference type="GO" id="GO:0000400">
    <property type="term" value="F:four-way junction DNA binding"/>
    <property type="evidence" value="ECO:0007669"/>
    <property type="project" value="UniProtKB-UniRule"/>
</dbReference>
<sequence length="195" mass="21511">MYQYIKGVLKEVAPQYITLESGGIGYLIHAPNPFRFESSLDSEVVIFTDLIVREDSHTLYGFRDMEEKTLFQSLLKVTGIGPKSAMAILAASTPAGVINAIENEDQAYMQKFPGVGKKTASQIILDLKGKLTQGEASVAEEQQDTNAHYISEALLALEALGYSKREITRIEKHLKTIDINSVDEAVKSGLKFLVQ</sequence>
<keyword evidence="3 6" id="KW-0238">DNA-binding</keyword>
<keyword evidence="2 6" id="KW-0227">DNA damage</keyword>
<evidence type="ECO:0000313" key="9">
    <source>
        <dbReference type="Proteomes" id="UP000034287"/>
    </source>
</evidence>
<evidence type="ECO:0000256" key="4">
    <source>
        <dbReference type="ARBA" id="ARBA00023172"/>
    </source>
</evidence>
<keyword evidence="8" id="KW-0347">Helicase</keyword>
<keyword evidence="1 6" id="KW-0963">Cytoplasm</keyword>
<comment type="caution">
    <text evidence="6">Lacks conserved residue(s) required for the propagation of feature annotation.</text>
</comment>
<feature type="domain" description="Helix-hairpin-helix DNA-binding motif class 1" evidence="7">
    <location>
        <begin position="72"/>
        <end position="91"/>
    </location>
</feature>
<feature type="domain" description="Helix-hairpin-helix DNA-binding motif class 1" evidence="7">
    <location>
        <begin position="107"/>
        <end position="126"/>
    </location>
</feature>
<comment type="domain">
    <text evidence="6">Has three domains with a flexible linker between the domains II and III and assumes an 'L' shape. Domain III is highly mobile and contacts RuvB.</text>
</comment>
<evidence type="ECO:0000256" key="2">
    <source>
        <dbReference type="ARBA" id="ARBA00022763"/>
    </source>
</evidence>
<dbReference type="GO" id="GO:0005737">
    <property type="term" value="C:cytoplasm"/>
    <property type="evidence" value="ECO:0007669"/>
    <property type="project" value="UniProtKB-SubCell"/>
</dbReference>
<feature type="region of interest" description="Domain III" evidence="6">
    <location>
        <begin position="145"/>
        <end position="195"/>
    </location>
</feature>
<comment type="caution">
    <text evidence="8">The sequence shown here is derived from an EMBL/GenBank/DDBJ whole genome shotgun (WGS) entry which is preliminary data.</text>
</comment>
<dbReference type="CDD" id="cd14332">
    <property type="entry name" value="UBA_RuvA_C"/>
    <property type="match status" value="1"/>
</dbReference>
<dbReference type="Pfam" id="PF07499">
    <property type="entry name" value="RuvA_C"/>
    <property type="match status" value="1"/>
</dbReference>
<keyword evidence="8" id="KW-0547">Nucleotide-binding</keyword>
<dbReference type="PATRIC" id="fig|1432562.3.peg.153"/>
<evidence type="ECO:0000313" key="8">
    <source>
        <dbReference type="EMBL" id="KKK35396.1"/>
    </source>
</evidence>
<comment type="subunit">
    <text evidence="6">Homotetramer. Forms an RuvA(8)-RuvB(12)-Holliday junction (HJ) complex. HJ DNA is sandwiched between 2 RuvA tetramers; dsDNA enters through RuvA and exits via RuvB. An RuvB hexamer assembles on each DNA strand where it exits the tetramer. Each RuvB hexamer is contacted by two RuvA subunits (via domain III) on 2 adjacent RuvB subunits; this complex drives branch migration. In the full resolvosome a probable DNA-RuvA(4)-RuvB(12)-RuvC(2) complex forms which resolves the HJ.</text>
</comment>
<name>A0A0M2SNY7_9STAP</name>
<dbReference type="SMART" id="SM00278">
    <property type="entry name" value="HhH1"/>
    <property type="match status" value="2"/>
</dbReference>
<dbReference type="Proteomes" id="UP000034287">
    <property type="component" value="Unassembled WGS sequence"/>
</dbReference>
<dbReference type="InterPro" id="IPR036267">
    <property type="entry name" value="RuvA_C_sf"/>
</dbReference>
<organism evidence="8 9">
    <name type="scientific">Salinicoccus sediminis</name>
    <dbReference type="NCBI Taxonomy" id="1432562"/>
    <lineage>
        <taxon>Bacteria</taxon>
        <taxon>Bacillati</taxon>
        <taxon>Bacillota</taxon>
        <taxon>Bacilli</taxon>
        <taxon>Bacillales</taxon>
        <taxon>Staphylococcaceae</taxon>
        <taxon>Salinicoccus</taxon>
    </lineage>
</organism>
<dbReference type="SUPFAM" id="SSF50249">
    <property type="entry name" value="Nucleic acid-binding proteins"/>
    <property type="match status" value="1"/>
</dbReference>
<evidence type="ECO:0000259" key="7">
    <source>
        <dbReference type="SMART" id="SM00278"/>
    </source>
</evidence>
<dbReference type="EMBL" id="LAYZ01000001">
    <property type="protein sequence ID" value="KKK35396.1"/>
    <property type="molecule type" value="Genomic_DNA"/>
</dbReference>
<dbReference type="InterPro" id="IPR010994">
    <property type="entry name" value="RuvA_2-like"/>
</dbReference>
<keyword evidence="9" id="KW-1185">Reference proteome</keyword>
<evidence type="ECO:0000256" key="1">
    <source>
        <dbReference type="ARBA" id="ARBA00022490"/>
    </source>
</evidence>
<keyword evidence="5 6" id="KW-0234">DNA repair</keyword>
<dbReference type="InterPro" id="IPR011114">
    <property type="entry name" value="RuvA_C"/>
</dbReference>
<dbReference type="GO" id="GO:0005524">
    <property type="term" value="F:ATP binding"/>
    <property type="evidence" value="ECO:0007669"/>
    <property type="project" value="InterPro"/>
</dbReference>
<comment type="similarity">
    <text evidence="6">Belongs to the RuvA family.</text>
</comment>
<dbReference type="GO" id="GO:0048476">
    <property type="term" value="C:Holliday junction resolvase complex"/>
    <property type="evidence" value="ECO:0007669"/>
    <property type="project" value="UniProtKB-UniRule"/>
</dbReference>
<dbReference type="NCBIfam" id="TIGR00084">
    <property type="entry name" value="ruvA"/>
    <property type="match status" value="1"/>
</dbReference>
<dbReference type="SUPFAM" id="SSF47781">
    <property type="entry name" value="RuvA domain 2-like"/>
    <property type="match status" value="1"/>
</dbReference>
<comment type="function">
    <text evidence="6">The RuvA-RuvB-RuvC complex processes Holliday junction (HJ) DNA during genetic recombination and DNA repair, while the RuvA-RuvB complex plays an important role in the rescue of blocked DNA replication forks via replication fork reversal (RFR). RuvA specifically binds to HJ cruciform DNA, conferring on it an open structure. The RuvB hexamer acts as an ATP-dependent pump, pulling dsDNA into and through the RuvAB complex. HJ branch migration allows RuvC to scan DNA until it finds its consensus sequence, where it cleaves and resolves the cruciform DNA.</text>
</comment>
<dbReference type="Gene3D" id="1.10.150.20">
    <property type="entry name" value="5' to 3' exonuclease, C-terminal subdomain"/>
    <property type="match status" value="1"/>
</dbReference>
<dbReference type="Pfam" id="PF01330">
    <property type="entry name" value="RuvA_N"/>
    <property type="match status" value="1"/>
</dbReference>
<dbReference type="RefSeq" id="WP_046511108.1">
    <property type="nucleotide sequence ID" value="NZ_LAYZ01000001.1"/>
</dbReference>
<accession>A0A0M2SNY7</accession>
<dbReference type="InterPro" id="IPR000085">
    <property type="entry name" value="RuvA"/>
</dbReference>
<proteinExistence type="inferred from homology"/>
<gene>
    <name evidence="6" type="primary">ruvA</name>
    <name evidence="8" type="ORF">WN59_00750</name>
</gene>
<keyword evidence="8" id="KW-0378">Hydrolase</keyword>
<dbReference type="InterPro" id="IPR012340">
    <property type="entry name" value="NA-bd_OB-fold"/>
</dbReference>
<dbReference type="InterPro" id="IPR003583">
    <property type="entry name" value="Hlx-hairpin-Hlx_DNA-bd_motif"/>
</dbReference>
<dbReference type="Pfam" id="PF14520">
    <property type="entry name" value="HHH_5"/>
    <property type="match status" value="1"/>
</dbReference>
<keyword evidence="4 6" id="KW-0233">DNA recombination</keyword>
<dbReference type="Gene3D" id="2.40.50.140">
    <property type="entry name" value="Nucleic acid-binding proteins"/>
    <property type="match status" value="1"/>
</dbReference>
<dbReference type="HAMAP" id="MF_00031">
    <property type="entry name" value="DNA_HJ_migration_RuvA"/>
    <property type="match status" value="1"/>
</dbReference>
<dbReference type="GO" id="GO:0009378">
    <property type="term" value="F:four-way junction helicase activity"/>
    <property type="evidence" value="ECO:0007669"/>
    <property type="project" value="InterPro"/>
</dbReference>
<evidence type="ECO:0000256" key="6">
    <source>
        <dbReference type="HAMAP-Rule" id="MF_00031"/>
    </source>
</evidence>
<protein>
    <recommendedName>
        <fullName evidence="6">Holliday junction branch migration complex subunit RuvA</fullName>
    </recommendedName>
</protein>
<comment type="subcellular location">
    <subcellularLocation>
        <location evidence="6">Cytoplasm</location>
    </subcellularLocation>
</comment>
<dbReference type="GO" id="GO:0009379">
    <property type="term" value="C:Holliday junction helicase complex"/>
    <property type="evidence" value="ECO:0007669"/>
    <property type="project" value="InterPro"/>
</dbReference>
<evidence type="ECO:0000256" key="3">
    <source>
        <dbReference type="ARBA" id="ARBA00023125"/>
    </source>
</evidence>
<keyword evidence="8" id="KW-0067">ATP-binding</keyword>
<dbReference type="STRING" id="1432562.WN59_00750"/>
<dbReference type="OrthoDB" id="5293449at2"/>
<evidence type="ECO:0000256" key="5">
    <source>
        <dbReference type="ARBA" id="ARBA00023204"/>
    </source>
</evidence>
<dbReference type="AlphaFoldDB" id="A0A0M2SNY7"/>
<dbReference type="GO" id="GO:0006310">
    <property type="term" value="P:DNA recombination"/>
    <property type="evidence" value="ECO:0007669"/>
    <property type="project" value="UniProtKB-UniRule"/>
</dbReference>
<dbReference type="InterPro" id="IPR013849">
    <property type="entry name" value="DNA_helicase_Holl-junc_RuvA_I"/>
</dbReference>
<reference evidence="8 9" key="1">
    <citation type="submission" date="2015-04" db="EMBL/GenBank/DDBJ databases">
        <title>Taxonomic description and genome sequence of Salinicoccus sediminis sp. nov., a novel hyper halotolerant bacterium isolated from marine sediment.</title>
        <authorList>
            <person name="Mathan Kumar R."/>
            <person name="Kaur G."/>
            <person name="Kumar N."/>
            <person name="Kumar A."/>
            <person name="Singh N.K."/>
            <person name="Kaur N."/>
            <person name="Mayilraj S."/>
        </authorList>
    </citation>
    <scope>NUCLEOTIDE SEQUENCE [LARGE SCALE GENOMIC DNA]</scope>
    <source>
        <strain evidence="8 9">SV-16</strain>
    </source>
</reference>
<dbReference type="SUPFAM" id="SSF46929">
    <property type="entry name" value="DNA helicase RuvA subunit, C-terminal domain"/>
    <property type="match status" value="1"/>
</dbReference>
<dbReference type="GO" id="GO:0006281">
    <property type="term" value="P:DNA repair"/>
    <property type="evidence" value="ECO:0007669"/>
    <property type="project" value="UniProtKB-UniRule"/>
</dbReference>